<dbReference type="AlphaFoldDB" id="A0A0C3NV03"/>
<evidence type="ECO:0000313" key="2">
    <source>
        <dbReference type="EMBL" id="KIN99043.1"/>
    </source>
</evidence>
<organism evidence="2 3">
    <name type="scientific">Pisolithus tinctorius Marx 270</name>
    <dbReference type="NCBI Taxonomy" id="870435"/>
    <lineage>
        <taxon>Eukaryota</taxon>
        <taxon>Fungi</taxon>
        <taxon>Dikarya</taxon>
        <taxon>Basidiomycota</taxon>
        <taxon>Agaricomycotina</taxon>
        <taxon>Agaricomycetes</taxon>
        <taxon>Agaricomycetidae</taxon>
        <taxon>Boletales</taxon>
        <taxon>Sclerodermatineae</taxon>
        <taxon>Pisolithaceae</taxon>
        <taxon>Pisolithus</taxon>
    </lineage>
</organism>
<feature type="region of interest" description="Disordered" evidence="1">
    <location>
        <begin position="172"/>
        <end position="279"/>
    </location>
</feature>
<protein>
    <submittedName>
        <fullName evidence="2">Uncharacterized protein</fullName>
    </submittedName>
</protein>
<dbReference type="HOGENOM" id="CLU_928004_0_0_1"/>
<proteinExistence type="predicted"/>
<reference evidence="2 3" key="1">
    <citation type="submission" date="2014-04" db="EMBL/GenBank/DDBJ databases">
        <authorList>
            <consortium name="DOE Joint Genome Institute"/>
            <person name="Kuo A."/>
            <person name="Kohler A."/>
            <person name="Costa M.D."/>
            <person name="Nagy L.G."/>
            <person name="Floudas D."/>
            <person name="Copeland A."/>
            <person name="Barry K.W."/>
            <person name="Cichocki N."/>
            <person name="Veneault-Fourrey C."/>
            <person name="LaButti K."/>
            <person name="Lindquist E.A."/>
            <person name="Lipzen A."/>
            <person name="Lundell T."/>
            <person name="Morin E."/>
            <person name="Murat C."/>
            <person name="Sun H."/>
            <person name="Tunlid A."/>
            <person name="Henrissat B."/>
            <person name="Grigoriev I.V."/>
            <person name="Hibbett D.S."/>
            <person name="Martin F."/>
            <person name="Nordberg H.P."/>
            <person name="Cantor M.N."/>
            <person name="Hua S.X."/>
        </authorList>
    </citation>
    <scope>NUCLEOTIDE SEQUENCE [LARGE SCALE GENOMIC DNA]</scope>
    <source>
        <strain evidence="2 3">Marx 270</strain>
    </source>
</reference>
<gene>
    <name evidence="2" type="ORF">M404DRAFT_30844</name>
</gene>
<keyword evidence="3" id="KW-1185">Reference proteome</keyword>
<reference evidence="3" key="2">
    <citation type="submission" date="2015-01" db="EMBL/GenBank/DDBJ databases">
        <title>Evolutionary Origins and Diversification of the Mycorrhizal Mutualists.</title>
        <authorList>
            <consortium name="DOE Joint Genome Institute"/>
            <consortium name="Mycorrhizal Genomics Consortium"/>
            <person name="Kohler A."/>
            <person name="Kuo A."/>
            <person name="Nagy L.G."/>
            <person name="Floudas D."/>
            <person name="Copeland A."/>
            <person name="Barry K.W."/>
            <person name="Cichocki N."/>
            <person name="Veneault-Fourrey C."/>
            <person name="LaButti K."/>
            <person name="Lindquist E.A."/>
            <person name="Lipzen A."/>
            <person name="Lundell T."/>
            <person name="Morin E."/>
            <person name="Murat C."/>
            <person name="Riley R."/>
            <person name="Ohm R."/>
            <person name="Sun H."/>
            <person name="Tunlid A."/>
            <person name="Henrissat B."/>
            <person name="Grigoriev I.V."/>
            <person name="Hibbett D.S."/>
            <person name="Martin F."/>
        </authorList>
    </citation>
    <scope>NUCLEOTIDE SEQUENCE [LARGE SCALE GENOMIC DNA]</scope>
    <source>
        <strain evidence="3">Marx 270</strain>
    </source>
</reference>
<feature type="compositionally biased region" description="Polar residues" evidence="1">
    <location>
        <begin position="224"/>
        <end position="233"/>
    </location>
</feature>
<dbReference type="OrthoDB" id="2681660at2759"/>
<name>A0A0C3NV03_PISTI</name>
<feature type="region of interest" description="Disordered" evidence="1">
    <location>
        <begin position="104"/>
        <end position="133"/>
    </location>
</feature>
<feature type="compositionally biased region" description="Low complexity" evidence="1">
    <location>
        <begin position="117"/>
        <end position="133"/>
    </location>
</feature>
<dbReference type="EMBL" id="KN832009">
    <property type="protein sequence ID" value="KIN99043.1"/>
    <property type="molecule type" value="Genomic_DNA"/>
</dbReference>
<dbReference type="Proteomes" id="UP000054217">
    <property type="component" value="Unassembled WGS sequence"/>
</dbReference>
<accession>A0A0C3NV03</accession>
<dbReference type="InParanoid" id="A0A0C3NV03"/>
<evidence type="ECO:0000256" key="1">
    <source>
        <dbReference type="SAM" id="MobiDB-lite"/>
    </source>
</evidence>
<feature type="region of interest" description="Disordered" evidence="1">
    <location>
        <begin position="8"/>
        <end position="55"/>
    </location>
</feature>
<feature type="compositionally biased region" description="Low complexity" evidence="1">
    <location>
        <begin position="248"/>
        <end position="263"/>
    </location>
</feature>
<sequence>MFFRIFRFRRKQRSAPPSTPRSAKASTCPEPLTPPERPASTPAEEPTPVPLSPIIFVSRDRKQADTYAGRVRISANTGCGIFSPRPAISRKKRHVSFLVMGDDAKAGPSSSPPTPYPFLSSFPPSSSRSTRESFSSVSTLVDTERASPKPSAADALVWEDILDERVSGIAEANTNAGAQAELPSSPRREKPRDKSRHLSMLPSLSKRSKSIRFSVPVPPRGGSAPQTPSIPSGTSTNVPPPSRRTSRRISVISTTSLSGSAKASKSKRASRWSQHVKSPETQEVLKALSYMS</sequence>
<evidence type="ECO:0000313" key="3">
    <source>
        <dbReference type="Proteomes" id="UP000054217"/>
    </source>
</evidence>